<dbReference type="EMBL" id="FTLX01000006">
    <property type="protein sequence ID" value="SIR22350.1"/>
    <property type="molecule type" value="Genomic_DNA"/>
</dbReference>
<accession>A0A1N6Z677</accession>
<gene>
    <name evidence="2" type="ORF">SAMN05443094_106113</name>
</gene>
<feature type="compositionally biased region" description="Low complexity" evidence="1">
    <location>
        <begin position="24"/>
        <end position="35"/>
    </location>
</feature>
<evidence type="ECO:0000313" key="2">
    <source>
        <dbReference type="EMBL" id="SIR22350.1"/>
    </source>
</evidence>
<proteinExistence type="predicted"/>
<feature type="region of interest" description="Disordered" evidence="1">
    <location>
        <begin position="24"/>
        <end position="44"/>
    </location>
</feature>
<dbReference type="Proteomes" id="UP000186385">
    <property type="component" value="Unassembled WGS sequence"/>
</dbReference>
<name>A0A1N6Z677_9BACI</name>
<reference evidence="2 3" key="1">
    <citation type="submission" date="2017-01" db="EMBL/GenBank/DDBJ databases">
        <authorList>
            <person name="Mah S.A."/>
            <person name="Swanson W.J."/>
            <person name="Moy G.W."/>
            <person name="Vacquier V.D."/>
        </authorList>
    </citation>
    <scope>NUCLEOTIDE SEQUENCE [LARGE SCALE GENOMIC DNA]</scope>
    <source>
        <strain evidence="2 3">NIO-1016</strain>
    </source>
</reference>
<dbReference type="AlphaFoldDB" id="A0A1N6Z677"/>
<protein>
    <submittedName>
        <fullName evidence="2">Uncharacterized protein</fullName>
    </submittedName>
</protein>
<sequence>MPASLSYWANAEPAQKPWLFHPVRSSSGSLRRPPSARCRSNEPRRRKVLEKSLFSAVNEQLYEQKPLSFFHEVEGQNSLFFPVHDALV</sequence>
<evidence type="ECO:0000256" key="1">
    <source>
        <dbReference type="SAM" id="MobiDB-lite"/>
    </source>
</evidence>
<organism evidence="2 3">
    <name type="scientific">Domibacillus enclensis</name>
    <dbReference type="NCBI Taxonomy" id="1017273"/>
    <lineage>
        <taxon>Bacteria</taxon>
        <taxon>Bacillati</taxon>
        <taxon>Bacillota</taxon>
        <taxon>Bacilli</taxon>
        <taxon>Bacillales</taxon>
        <taxon>Bacillaceae</taxon>
        <taxon>Domibacillus</taxon>
    </lineage>
</organism>
<evidence type="ECO:0000313" key="3">
    <source>
        <dbReference type="Proteomes" id="UP000186385"/>
    </source>
</evidence>